<reference evidence="2 3" key="1">
    <citation type="journal article" date="2019" name="ISME J.">
        <title>Genome analyses of uncultured TG2/ZB3 bacteria in 'Margulisbacteria' specifically attached to ectosymbiotic spirochetes of protists in the termite gut.</title>
        <authorList>
            <person name="Utami Y.D."/>
            <person name="Kuwahara H."/>
            <person name="Igai K."/>
            <person name="Murakami T."/>
            <person name="Sugaya K."/>
            <person name="Morikawa T."/>
            <person name="Nagura Y."/>
            <person name="Yuki M."/>
            <person name="Deevong P."/>
            <person name="Inoue T."/>
            <person name="Kihara K."/>
            <person name="Lo N."/>
            <person name="Yamada A."/>
            <person name="Ohkuma M."/>
            <person name="Hongoh Y."/>
        </authorList>
    </citation>
    <scope>NUCLEOTIDE SEQUENCE [LARGE SCALE GENOMIC DNA]</scope>
    <source>
        <strain evidence="2">NkOx7-01</strain>
    </source>
</reference>
<comment type="caution">
    <text evidence="2">The sequence shown here is derived from an EMBL/GenBank/DDBJ whole genome shotgun (WGS) entry which is preliminary data.</text>
</comment>
<evidence type="ECO:0000313" key="2">
    <source>
        <dbReference type="EMBL" id="GBR72586.1"/>
    </source>
</evidence>
<protein>
    <submittedName>
        <fullName evidence="2">Uncharacterized protein</fullName>
    </submittedName>
</protein>
<organism evidence="2 3">
    <name type="scientific">Termititenax aidoneus</name>
    <dbReference type="NCBI Taxonomy" id="2218524"/>
    <lineage>
        <taxon>Bacteria</taxon>
        <taxon>Bacillati</taxon>
        <taxon>Candidatus Margulisiibacteriota</taxon>
        <taxon>Candidatus Termititenacia</taxon>
        <taxon>Candidatus Termititenacales</taxon>
        <taxon>Candidatus Termititenacaceae</taxon>
        <taxon>Candidatus Termititenax</taxon>
    </lineage>
</organism>
<feature type="chain" id="PRO_5017185215" evidence="1">
    <location>
        <begin position="17"/>
        <end position="148"/>
    </location>
</feature>
<dbReference type="AlphaFoldDB" id="A0A388T8R0"/>
<name>A0A388T8R0_TERA1</name>
<gene>
    <name evidence="2" type="ORF">NO1_0094</name>
</gene>
<keyword evidence="1" id="KW-0732">Signal</keyword>
<dbReference type="Proteomes" id="UP000269352">
    <property type="component" value="Unassembled WGS sequence"/>
</dbReference>
<dbReference type="EMBL" id="BGZN01000001">
    <property type="protein sequence ID" value="GBR72586.1"/>
    <property type="molecule type" value="Genomic_DNA"/>
</dbReference>
<accession>A0A388T8R0</accession>
<feature type="signal peptide" evidence="1">
    <location>
        <begin position="1"/>
        <end position="16"/>
    </location>
</feature>
<sequence length="148" mass="17187">MILRKFCAWCFLLSLAAALDLKGPQELVRLPRGGSAKHSVILNNPTDQPEKITVSYYLEQCPDDGRQYDYRQMLDSLRQKTELRLEPNSFQEYAWTIQTDDYTALGKYLFWVVFTRDTYTQSNEESVFVVQEASSFPLRVECLTPQSN</sequence>
<evidence type="ECO:0000256" key="1">
    <source>
        <dbReference type="SAM" id="SignalP"/>
    </source>
</evidence>
<keyword evidence="3" id="KW-1185">Reference proteome</keyword>
<proteinExistence type="predicted"/>
<evidence type="ECO:0000313" key="3">
    <source>
        <dbReference type="Proteomes" id="UP000269352"/>
    </source>
</evidence>